<dbReference type="Proteomes" id="UP001057402">
    <property type="component" value="Chromosome 3"/>
</dbReference>
<name>A0ACB9RS91_9MYRT</name>
<keyword evidence="2" id="KW-1185">Reference proteome</keyword>
<evidence type="ECO:0000313" key="2">
    <source>
        <dbReference type="Proteomes" id="UP001057402"/>
    </source>
</evidence>
<proteinExistence type="predicted"/>
<protein>
    <submittedName>
        <fullName evidence="1">Uncharacterized protein</fullName>
    </submittedName>
</protein>
<evidence type="ECO:0000313" key="1">
    <source>
        <dbReference type="EMBL" id="KAI4381086.1"/>
    </source>
</evidence>
<organism evidence="1 2">
    <name type="scientific">Melastoma candidum</name>
    <dbReference type="NCBI Taxonomy" id="119954"/>
    <lineage>
        <taxon>Eukaryota</taxon>
        <taxon>Viridiplantae</taxon>
        <taxon>Streptophyta</taxon>
        <taxon>Embryophyta</taxon>
        <taxon>Tracheophyta</taxon>
        <taxon>Spermatophyta</taxon>
        <taxon>Magnoliopsida</taxon>
        <taxon>eudicotyledons</taxon>
        <taxon>Gunneridae</taxon>
        <taxon>Pentapetalae</taxon>
        <taxon>rosids</taxon>
        <taxon>malvids</taxon>
        <taxon>Myrtales</taxon>
        <taxon>Melastomataceae</taxon>
        <taxon>Melastomatoideae</taxon>
        <taxon>Melastomateae</taxon>
        <taxon>Melastoma</taxon>
    </lineage>
</organism>
<accession>A0ACB9RS91</accession>
<comment type="caution">
    <text evidence="1">The sequence shown here is derived from an EMBL/GenBank/DDBJ whole genome shotgun (WGS) entry which is preliminary data.</text>
</comment>
<gene>
    <name evidence="1" type="ORF">MLD38_007196</name>
</gene>
<reference evidence="2" key="1">
    <citation type="journal article" date="2023" name="Front. Plant Sci.">
        <title>Chromosomal-level genome assembly of Melastoma candidum provides insights into trichome evolution.</title>
        <authorList>
            <person name="Zhong Y."/>
            <person name="Wu W."/>
            <person name="Sun C."/>
            <person name="Zou P."/>
            <person name="Liu Y."/>
            <person name="Dai S."/>
            <person name="Zhou R."/>
        </authorList>
    </citation>
    <scope>NUCLEOTIDE SEQUENCE [LARGE SCALE GENOMIC DNA]</scope>
</reference>
<dbReference type="EMBL" id="CM042882">
    <property type="protein sequence ID" value="KAI4381086.1"/>
    <property type="molecule type" value="Genomic_DNA"/>
</dbReference>
<sequence length="201" mass="23376">MAAKFNFFLTLSVQLLVLLYTNQPCLVASTSDHLPFIEHAQEKLDAMTESMEKSGYGLAARILQANLQRFIHEWGFMRGNITIFAPRDEVWGIKNESDFRVVQIPWNLAMMDPLPSHILTWRVEEEDFWSNRIVKDAFFFPACDPRFNVDVTEHPRNDHGITSINKARVLHWNIYRDDFVVVHGVDNLFKFTFTAAKEVQT</sequence>